<proteinExistence type="predicted"/>
<reference evidence="1" key="1">
    <citation type="journal article" date="2020" name="Nature">
        <title>Giant virus diversity and host interactions through global metagenomics.</title>
        <authorList>
            <person name="Schulz F."/>
            <person name="Roux S."/>
            <person name="Paez-Espino D."/>
            <person name="Jungbluth S."/>
            <person name="Walsh D.A."/>
            <person name="Denef V.J."/>
            <person name="McMahon K.D."/>
            <person name="Konstantinidis K.T."/>
            <person name="Eloe-Fadrosh E.A."/>
            <person name="Kyrpides N.C."/>
            <person name="Woyke T."/>
        </authorList>
    </citation>
    <scope>NUCLEOTIDE SEQUENCE</scope>
    <source>
        <strain evidence="1">GVMAG-S-ERX556049-19</strain>
    </source>
</reference>
<accession>A0A6C0F7H7</accession>
<name>A0A6C0F7H7_9ZZZZ</name>
<dbReference type="EMBL" id="MN738820">
    <property type="protein sequence ID" value="QHT37777.1"/>
    <property type="molecule type" value="Genomic_DNA"/>
</dbReference>
<dbReference type="AlphaFoldDB" id="A0A6C0F7H7"/>
<organism evidence="1">
    <name type="scientific">viral metagenome</name>
    <dbReference type="NCBI Taxonomy" id="1070528"/>
    <lineage>
        <taxon>unclassified sequences</taxon>
        <taxon>metagenomes</taxon>
        <taxon>organismal metagenomes</taxon>
    </lineage>
</organism>
<evidence type="ECO:0000313" key="1">
    <source>
        <dbReference type="EMBL" id="QHT37777.1"/>
    </source>
</evidence>
<protein>
    <recommendedName>
        <fullName evidence="2">Methyltransferase</fullName>
    </recommendedName>
</protein>
<sequence>MNYSYLLQSLKIPKDAITIVNPFYRDGNISSCIDETIPYVIENYDIQPKTAWTKQQDTLSFPPSYENKYIFTHVPSKELNEFRDGSLYDIYNLSHKYKCFLKNLISNQCAGGIVIVPANFWVSMNMSDIVLRNEFQKVYKIIRVNIFRDIKDEHLNTNLCSFQFERRKGMQKKKDFVPVILYPR</sequence>
<evidence type="ECO:0008006" key="2">
    <source>
        <dbReference type="Google" id="ProtNLM"/>
    </source>
</evidence>